<dbReference type="EMBL" id="CAXITT010000476">
    <property type="protein sequence ID" value="CAL1542223.1"/>
    <property type="molecule type" value="Genomic_DNA"/>
</dbReference>
<sequence length="304" mass="34054">MAHLLPPAGIYPIPKGDQFRFQKVVPGKDEHCGHCEDIPRNIHDYKWTDYFAEDQQYNQGQQPTGHSPYESQDEDFSLPPWNGKSWPVNSKSWPLNRNSWPVNGKSWPVNGNSQQTSGNPSARNCHHYQASSSPYPRPPAPTPFTMMNHGCENCLQEFGGLGPVCDVCAGAGSNSGCCPDQPPRPLRKRGKGWGYCPPVDVDPRSLIRPRNKSLPDSTRPTGAPYFAQESNPSCFPEQFPRPKKSTFSFDDWLRTVDDRLPQKHLQNCCVPSLCTSCAPPYVDCCPDYKDPRAYTLVKQGLAPY</sequence>
<protein>
    <submittedName>
        <fullName evidence="2">Uncharacterized protein</fullName>
    </submittedName>
</protein>
<evidence type="ECO:0000313" key="3">
    <source>
        <dbReference type="Proteomes" id="UP001497497"/>
    </source>
</evidence>
<organism evidence="2 3">
    <name type="scientific">Lymnaea stagnalis</name>
    <name type="common">Great pond snail</name>
    <name type="synonym">Helix stagnalis</name>
    <dbReference type="NCBI Taxonomy" id="6523"/>
    <lineage>
        <taxon>Eukaryota</taxon>
        <taxon>Metazoa</taxon>
        <taxon>Spiralia</taxon>
        <taxon>Lophotrochozoa</taxon>
        <taxon>Mollusca</taxon>
        <taxon>Gastropoda</taxon>
        <taxon>Heterobranchia</taxon>
        <taxon>Euthyneura</taxon>
        <taxon>Panpulmonata</taxon>
        <taxon>Hygrophila</taxon>
        <taxon>Lymnaeoidea</taxon>
        <taxon>Lymnaeidae</taxon>
        <taxon>Lymnaea</taxon>
    </lineage>
</organism>
<feature type="region of interest" description="Disordered" evidence="1">
    <location>
        <begin position="107"/>
        <end position="136"/>
    </location>
</feature>
<name>A0AAV2I664_LYMST</name>
<dbReference type="AlphaFoldDB" id="A0AAV2I664"/>
<evidence type="ECO:0000313" key="2">
    <source>
        <dbReference type="EMBL" id="CAL1542223.1"/>
    </source>
</evidence>
<comment type="caution">
    <text evidence="2">The sequence shown here is derived from an EMBL/GenBank/DDBJ whole genome shotgun (WGS) entry which is preliminary data.</text>
</comment>
<feature type="compositionally biased region" description="Polar residues" evidence="1">
    <location>
        <begin position="109"/>
        <end position="122"/>
    </location>
</feature>
<evidence type="ECO:0000256" key="1">
    <source>
        <dbReference type="SAM" id="MobiDB-lite"/>
    </source>
</evidence>
<reference evidence="2 3" key="1">
    <citation type="submission" date="2024-04" db="EMBL/GenBank/DDBJ databases">
        <authorList>
            <consortium name="Genoscope - CEA"/>
            <person name="William W."/>
        </authorList>
    </citation>
    <scope>NUCLEOTIDE SEQUENCE [LARGE SCALE GENOMIC DNA]</scope>
</reference>
<feature type="region of interest" description="Disordered" evidence="1">
    <location>
        <begin position="58"/>
        <end position="78"/>
    </location>
</feature>
<keyword evidence="3" id="KW-1185">Reference proteome</keyword>
<accession>A0AAV2I664</accession>
<dbReference type="Proteomes" id="UP001497497">
    <property type="component" value="Unassembled WGS sequence"/>
</dbReference>
<gene>
    <name evidence="2" type="ORF">GSLYS_00015821001</name>
</gene>
<proteinExistence type="predicted"/>